<sequence>MDQHLLLETFSEVQASLEDIQFKRKRTHFYQKITWGITGIYLLGMILILSSPYLQNVDLPFGNFLAKAQPSASNPYAQVLPLAGLMVLIYFSTSFFIRAFQKFKTQEMKTMAGMVQKLFPNLEFTQGASPPKKEILSSKLFAWLKSEDPVYNFGQLRSRSREVEFNLADIGIIENDLSNKATDTVMQIPLLNLAVVMYRYVFKNLVSNKLQENLPYSFRGMFCWLKFQKKLDGHTVVLSRNQGIKLDRWSSFKFREEQEIYLEDPRFTENFIVYGTDQVEARYVLSTSLMERILELKEKYDNSIYLSFQNKQLYLAVKNENGLFSFPSGNLKNIEVLEELTKEIETALGVKNDLKLS</sequence>
<evidence type="ECO:0000313" key="3">
    <source>
        <dbReference type="Proteomes" id="UP001163156"/>
    </source>
</evidence>
<keyword evidence="1" id="KW-0812">Transmembrane</keyword>
<accession>A0ABY6MIR6</accession>
<feature type="transmembrane region" description="Helical" evidence="1">
    <location>
        <begin position="75"/>
        <end position="100"/>
    </location>
</feature>
<keyword evidence="1" id="KW-1133">Transmembrane helix</keyword>
<dbReference type="RefSeq" id="WP_264809456.1">
    <property type="nucleotide sequence ID" value="NZ_CP110226.1"/>
</dbReference>
<protein>
    <submittedName>
        <fullName evidence="2">DUF3137 domain-containing protein</fullName>
    </submittedName>
</protein>
<dbReference type="InterPro" id="IPR021484">
    <property type="entry name" value="DUF3137"/>
</dbReference>
<dbReference type="Pfam" id="PF11335">
    <property type="entry name" value="DUF3137"/>
    <property type="match status" value="1"/>
</dbReference>
<reference evidence="2" key="1">
    <citation type="submission" date="2022-10" db="EMBL/GenBank/DDBJ databases">
        <title>Algoriphagus sp. a novel bacteria isolate from halophytes salicornia europaea.</title>
        <authorList>
            <person name="Peng Y."/>
            <person name="Jiang L."/>
            <person name="Lee J."/>
        </authorList>
    </citation>
    <scope>NUCLEOTIDE SEQUENCE</scope>
    <source>
        <strain evidence="2">TR-M5</strain>
    </source>
</reference>
<dbReference type="EMBL" id="CP110226">
    <property type="protein sequence ID" value="UZD22930.1"/>
    <property type="molecule type" value="Genomic_DNA"/>
</dbReference>
<feature type="transmembrane region" description="Helical" evidence="1">
    <location>
        <begin position="33"/>
        <end position="55"/>
    </location>
</feature>
<keyword evidence="1" id="KW-0472">Membrane</keyword>
<evidence type="ECO:0000256" key="1">
    <source>
        <dbReference type="SAM" id="Phobius"/>
    </source>
</evidence>
<dbReference type="Proteomes" id="UP001163156">
    <property type="component" value="Chromosome"/>
</dbReference>
<evidence type="ECO:0000313" key="2">
    <source>
        <dbReference type="EMBL" id="UZD22930.1"/>
    </source>
</evidence>
<organism evidence="2 3">
    <name type="scientific">Algoriphagus halophytocola</name>
    <dbReference type="NCBI Taxonomy" id="2991499"/>
    <lineage>
        <taxon>Bacteria</taxon>
        <taxon>Pseudomonadati</taxon>
        <taxon>Bacteroidota</taxon>
        <taxon>Cytophagia</taxon>
        <taxon>Cytophagales</taxon>
        <taxon>Cyclobacteriaceae</taxon>
        <taxon>Algoriphagus</taxon>
    </lineage>
</organism>
<name>A0ABY6MIR6_9BACT</name>
<proteinExistence type="predicted"/>
<keyword evidence="3" id="KW-1185">Reference proteome</keyword>
<gene>
    <name evidence="2" type="ORF">OM944_00245</name>
</gene>